<dbReference type="STRING" id="137246.A0A401U2W3"/>
<dbReference type="SUPFAM" id="SSF55031">
    <property type="entry name" value="Bacterial exopeptidase dimerisation domain"/>
    <property type="match status" value="1"/>
</dbReference>
<dbReference type="PANTHER" id="PTHR11014:SF63">
    <property type="entry name" value="METALLOPEPTIDASE, PUTATIVE (AFU_ORTHOLOGUE AFUA_6G09600)-RELATED"/>
    <property type="match status" value="1"/>
</dbReference>
<dbReference type="AlphaFoldDB" id="A0A401U2W3"/>
<dbReference type="InterPro" id="IPR017439">
    <property type="entry name" value="Amidohydrolase"/>
</dbReference>
<dbReference type="Proteomes" id="UP000287033">
    <property type="component" value="Unassembled WGS sequence"/>
</dbReference>
<name>A0A401U2W3_CHIPU</name>
<gene>
    <name evidence="1" type="ORF">chiPu_0033598</name>
</gene>
<dbReference type="InterPro" id="IPR036264">
    <property type="entry name" value="Bact_exopeptidase_dim_dom"/>
</dbReference>
<comment type="caution">
    <text evidence="1">The sequence shown here is derived from an EMBL/GenBank/DDBJ whole genome shotgun (WGS) entry which is preliminary data.</text>
</comment>
<reference evidence="1 2" key="1">
    <citation type="journal article" date="2018" name="Nat. Ecol. Evol.">
        <title>Shark genomes provide insights into elasmobranch evolution and the origin of vertebrates.</title>
        <authorList>
            <person name="Hara Y"/>
            <person name="Yamaguchi K"/>
            <person name="Onimaru K"/>
            <person name="Kadota M"/>
            <person name="Koyanagi M"/>
            <person name="Keeley SD"/>
            <person name="Tatsumi K"/>
            <person name="Tanaka K"/>
            <person name="Motone F"/>
            <person name="Kageyama Y"/>
            <person name="Nozu R"/>
            <person name="Adachi N"/>
            <person name="Nishimura O"/>
            <person name="Nakagawa R"/>
            <person name="Tanegashima C"/>
            <person name="Kiyatake I"/>
            <person name="Matsumoto R"/>
            <person name="Murakumo K"/>
            <person name="Nishida K"/>
            <person name="Terakita A"/>
            <person name="Kuratani S"/>
            <person name="Sato K"/>
            <person name="Hyodo S Kuraku.S."/>
        </authorList>
    </citation>
    <scope>NUCLEOTIDE SEQUENCE [LARGE SCALE GENOMIC DNA]</scope>
</reference>
<dbReference type="InterPro" id="IPR002933">
    <property type="entry name" value="Peptidase_M20"/>
</dbReference>
<protein>
    <submittedName>
        <fullName evidence="1">Uncharacterized protein</fullName>
    </submittedName>
</protein>
<evidence type="ECO:0000313" key="2">
    <source>
        <dbReference type="Proteomes" id="UP000287033"/>
    </source>
</evidence>
<dbReference type="PANTHER" id="PTHR11014">
    <property type="entry name" value="PEPTIDASE M20 FAMILY MEMBER"/>
    <property type="match status" value="1"/>
</dbReference>
<accession>A0A401U2W3</accession>
<sequence length="163" mass="16916">MHACGHDGHTAMLLGAAKYLTETRNFDGTAVVIFQPAEEGGAGGKAMVDDGLMTRWGIQEVYGLHNMPGLPEGYFATTPGPMLASSDTLKIVVRGKGGHAGAAPHEAIDSVLIGAQIINALQSIVSRNLDPLKSAVISITMFEAGSAFNVIPETVTLGGTVRT</sequence>
<feature type="non-terminal residue" evidence="1">
    <location>
        <position position="163"/>
    </location>
</feature>
<dbReference type="GO" id="GO:0016787">
    <property type="term" value="F:hydrolase activity"/>
    <property type="evidence" value="ECO:0007669"/>
    <property type="project" value="InterPro"/>
</dbReference>
<dbReference type="OrthoDB" id="9246368at2759"/>
<dbReference type="Pfam" id="PF01546">
    <property type="entry name" value="Peptidase_M20"/>
    <property type="match status" value="1"/>
</dbReference>
<keyword evidence="2" id="KW-1185">Reference proteome</keyword>
<organism evidence="1 2">
    <name type="scientific">Chiloscyllium punctatum</name>
    <name type="common">Brownbanded bambooshark</name>
    <name type="synonym">Hemiscyllium punctatum</name>
    <dbReference type="NCBI Taxonomy" id="137246"/>
    <lineage>
        <taxon>Eukaryota</taxon>
        <taxon>Metazoa</taxon>
        <taxon>Chordata</taxon>
        <taxon>Craniata</taxon>
        <taxon>Vertebrata</taxon>
        <taxon>Chondrichthyes</taxon>
        <taxon>Elasmobranchii</taxon>
        <taxon>Galeomorphii</taxon>
        <taxon>Galeoidea</taxon>
        <taxon>Orectolobiformes</taxon>
        <taxon>Hemiscylliidae</taxon>
        <taxon>Chiloscyllium</taxon>
    </lineage>
</organism>
<dbReference type="Gene3D" id="3.40.630.10">
    <property type="entry name" value="Zn peptidases"/>
    <property type="match status" value="1"/>
</dbReference>
<proteinExistence type="predicted"/>
<dbReference type="SUPFAM" id="SSF53187">
    <property type="entry name" value="Zn-dependent exopeptidases"/>
    <property type="match status" value="1"/>
</dbReference>
<dbReference type="NCBIfam" id="TIGR01891">
    <property type="entry name" value="amidohydrolases"/>
    <property type="match status" value="1"/>
</dbReference>
<evidence type="ECO:0000313" key="1">
    <source>
        <dbReference type="EMBL" id="GCC49210.1"/>
    </source>
</evidence>
<dbReference type="EMBL" id="BEZZ01266808">
    <property type="protein sequence ID" value="GCC49210.1"/>
    <property type="molecule type" value="Genomic_DNA"/>
</dbReference>